<evidence type="ECO:0000313" key="3">
    <source>
        <dbReference type="Proteomes" id="UP001466331"/>
    </source>
</evidence>
<evidence type="ECO:0000256" key="1">
    <source>
        <dbReference type="SAM" id="Phobius"/>
    </source>
</evidence>
<keyword evidence="1" id="KW-0472">Membrane</keyword>
<reference evidence="2 3" key="1">
    <citation type="submission" date="2024-03" db="EMBL/GenBank/DDBJ databases">
        <title>Ignisphaera cupida sp. nov., a hyperthermophilic hydrolytic archaeon from a hot spring of Kamchatka, and proposal of Ignisphaeraceae fam. nov.</title>
        <authorList>
            <person name="Podosokorskaya O.A."/>
            <person name="Elcheninov A.G."/>
            <person name="Maltseva A.I."/>
            <person name="Zayulina K.S."/>
            <person name="Novikov A."/>
            <person name="Merkel A.Y."/>
        </authorList>
    </citation>
    <scope>NUCLEOTIDE SEQUENCE [LARGE SCALE GENOMIC DNA]</scope>
    <source>
        <strain evidence="2 3">38H-sp</strain>
    </source>
</reference>
<comment type="caution">
    <text evidence="2">The sequence shown here is derived from an EMBL/GenBank/DDBJ whole genome shotgun (WGS) entry which is preliminary data.</text>
</comment>
<keyword evidence="1" id="KW-1133">Transmembrane helix</keyword>
<keyword evidence="1" id="KW-0812">Transmembrane</keyword>
<protein>
    <recommendedName>
        <fullName evidence="4">RHS repeat-associated core domain-containing protein</fullName>
    </recommendedName>
</protein>
<evidence type="ECO:0008006" key="4">
    <source>
        <dbReference type="Google" id="ProtNLM"/>
    </source>
</evidence>
<feature type="transmembrane region" description="Helical" evidence="1">
    <location>
        <begin position="30"/>
        <end position="52"/>
    </location>
</feature>
<name>A0ABU9UE73_9SPIR</name>
<evidence type="ECO:0000313" key="2">
    <source>
        <dbReference type="EMBL" id="MEM5948951.1"/>
    </source>
</evidence>
<accession>A0ABU9UE73</accession>
<dbReference type="RefSeq" id="WP_420070404.1">
    <property type="nucleotide sequence ID" value="NZ_JBCHKQ010000008.1"/>
</dbReference>
<dbReference type="EMBL" id="JBCHKQ010000008">
    <property type="protein sequence ID" value="MEM5948951.1"/>
    <property type="molecule type" value="Genomic_DNA"/>
</dbReference>
<dbReference type="Proteomes" id="UP001466331">
    <property type="component" value="Unassembled WGS sequence"/>
</dbReference>
<keyword evidence="3" id="KW-1185">Reference proteome</keyword>
<gene>
    <name evidence="2" type="ORF">WKV44_10410</name>
</gene>
<organism evidence="2 3">
    <name type="scientific">Rarispira pelagica</name>
    <dbReference type="NCBI Taxonomy" id="3141764"/>
    <lineage>
        <taxon>Bacteria</taxon>
        <taxon>Pseudomonadati</taxon>
        <taxon>Spirochaetota</taxon>
        <taxon>Spirochaetia</taxon>
        <taxon>Winmispirales</taxon>
        <taxon>Winmispiraceae</taxon>
        <taxon>Rarispira</taxon>
    </lineage>
</organism>
<proteinExistence type="predicted"/>
<sequence>MGGVYNLVNLQLYHYAGNNPVKYIDPDGRVPFLVVTAAIGAVVGGVAGGIIGGVKSYNETGKVDWKQVGVGAAIGAGTGAVVGATLGAATAYVATGSATASTSAVAASISGTAAAEVTTAGAAGTKMPNIGSKLEYVFGKATGNIHNIKRSQEMLRSLEKIGIYDNEVGRTYFQNALIESFYNGPGVVQANGRIAKDFLLMGPNGGVKVQAVWEGTKLITVNIY</sequence>